<protein>
    <recommendedName>
        <fullName evidence="1">PRD domain-containing protein</fullName>
    </recommendedName>
</protein>
<evidence type="ECO:0000313" key="2">
    <source>
        <dbReference type="EMBL" id="SEI98616.1"/>
    </source>
</evidence>
<feature type="domain" description="PRD" evidence="1">
    <location>
        <begin position="14"/>
        <end position="119"/>
    </location>
</feature>
<dbReference type="EMBL" id="FNZK01000002">
    <property type="protein sequence ID" value="SEI98616.1"/>
    <property type="molecule type" value="Genomic_DNA"/>
</dbReference>
<evidence type="ECO:0000313" key="3">
    <source>
        <dbReference type="Proteomes" id="UP000199662"/>
    </source>
</evidence>
<dbReference type="Proteomes" id="UP000199662">
    <property type="component" value="Unassembled WGS sequence"/>
</dbReference>
<dbReference type="InterPro" id="IPR036634">
    <property type="entry name" value="PRD_sf"/>
</dbReference>
<dbReference type="PROSITE" id="PS51372">
    <property type="entry name" value="PRD_2"/>
    <property type="match status" value="1"/>
</dbReference>
<dbReference type="SUPFAM" id="SSF63520">
    <property type="entry name" value="PTS-regulatory domain, PRD"/>
    <property type="match status" value="1"/>
</dbReference>
<proteinExistence type="predicted"/>
<evidence type="ECO:0000259" key="1">
    <source>
        <dbReference type="PROSITE" id="PS51372"/>
    </source>
</evidence>
<reference evidence="2 3" key="1">
    <citation type="submission" date="2016-10" db="EMBL/GenBank/DDBJ databases">
        <authorList>
            <person name="de Groot N.N."/>
        </authorList>
    </citation>
    <scope>NUCLEOTIDE SEQUENCE [LARGE SCALE GENOMIC DNA]</scope>
    <source>
        <strain evidence="2 3">DSM 2179</strain>
    </source>
</reference>
<sequence length="119" mass="13281">MKTKVLQQILRDASLDAEGNVLLKKTLDDIEEILIDTRNCIPDERYLAVGHHMAEVIKRAQRGEVLAKIDQDTEDQIEGSYKEKSRNILTSLKSLGDTTTSSSEIILLAIHLQCASNGF</sequence>
<gene>
    <name evidence="2" type="ORF">SAMN05660742_102177</name>
</gene>
<accession>A0A1H6V415</accession>
<dbReference type="InterPro" id="IPR011608">
    <property type="entry name" value="PRD"/>
</dbReference>
<dbReference type="STRING" id="84035.SAMN05660742_102177"/>
<dbReference type="RefSeq" id="WP_091828989.1">
    <property type="nucleotide sequence ID" value="NZ_FNZK01000002.1"/>
</dbReference>
<dbReference type="AlphaFoldDB" id="A0A1H6V415"/>
<keyword evidence="3" id="KW-1185">Reference proteome</keyword>
<name>A0A1H6V415_9FIRM</name>
<organism evidence="2 3">
    <name type="scientific">Propionispira arboris</name>
    <dbReference type="NCBI Taxonomy" id="84035"/>
    <lineage>
        <taxon>Bacteria</taxon>
        <taxon>Bacillati</taxon>
        <taxon>Bacillota</taxon>
        <taxon>Negativicutes</taxon>
        <taxon>Selenomonadales</taxon>
        <taxon>Selenomonadaceae</taxon>
        <taxon>Propionispira</taxon>
    </lineage>
</organism>
<dbReference type="GO" id="GO:0006355">
    <property type="term" value="P:regulation of DNA-templated transcription"/>
    <property type="evidence" value="ECO:0007669"/>
    <property type="project" value="InterPro"/>
</dbReference>
<dbReference type="Gene3D" id="1.10.1790.10">
    <property type="entry name" value="PRD domain"/>
    <property type="match status" value="1"/>
</dbReference>